<evidence type="ECO:0000313" key="3">
    <source>
        <dbReference type="EMBL" id="KAF2999204.1"/>
    </source>
</evidence>
<proteinExistence type="predicted"/>
<name>A0A9P4W9A2_CURKU</name>
<dbReference type="Proteomes" id="UP000801428">
    <property type="component" value="Unassembled WGS sequence"/>
</dbReference>
<dbReference type="OrthoDB" id="4502894at2759"/>
<keyword evidence="2" id="KW-0812">Transmembrane</keyword>
<protein>
    <submittedName>
        <fullName evidence="3">Uncharacterized protein</fullName>
    </submittedName>
</protein>
<comment type="caution">
    <text evidence="3">The sequence shown here is derived from an EMBL/GenBank/DDBJ whole genome shotgun (WGS) entry which is preliminary data.</text>
</comment>
<evidence type="ECO:0000256" key="2">
    <source>
        <dbReference type="SAM" id="Phobius"/>
    </source>
</evidence>
<keyword evidence="2" id="KW-1133">Transmembrane helix</keyword>
<keyword evidence="4" id="KW-1185">Reference proteome</keyword>
<dbReference type="AlphaFoldDB" id="A0A9P4W9A2"/>
<feature type="compositionally biased region" description="Basic and acidic residues" evidence="1">
    <location>
        <begin position="132"/>
        <end position="149"/>
    </location>
</feature>
<sequence length="183" mass="20695">MDPTLVDFLAVAQLAWWPVSKSLYALSKCIYALQFVLLVALRVVLVLLSPIWNVISFLLLPFVHLAKGLFTVVTFPLQVKWLERIETLYIYLGTAGLIGCMTGAVLYFIFNLLSSSLSSHATSNPKPRRSRTAAEFRTEQREKREERLSDYSGPSRVISERTPASKRRDLLSQSIAEEEDSDL</sequence>
<feature type="transmembrane region" description="Helical" evidence="2">
    <location>
        <begin position="29"/>
        <end position="48"/>
    </location>
</feature>
<gene>
    <name evidence="3" type="ORF">E8E13_000128</name>
</gene>
<feature type="transmembrane region" description="Helical" evidence="2">
    <location>
        <begin position="54"/>
        <end position="77"/>
    </location>
</feature>
<feature type="transmembrane region" description="Helical" evidence="2">
    <location>
        <begin position="89"/>
        <end position="110"/>
    </location>
</feature>
<accession>A0A9P4W9A2</accession>
<organism evidence="3 4">
    <name type="scientific">Curvularia kusanoi</name>
    <name type="common">Cochliobolus kusanoi</name>
    <dbReference type="NCBI Taxonomy" id="90978"/>
    <lineage>
        <taxon>Eukaryota</taxon>
        <taxon>Fungi</taxon>
        <taxon>Dikarya</taxon>
        <taxon>Ascomycota</taxon>
        <taxon>Pezizomycotina</taxon>
        <taxon>Dothideomycetes</taxon>
        <taxon>Pleosporomycetidae</taxon>
        <taxon>Pleosporales</taxon>
        <taxon>Pleosporineae</taxon>
        <taxon>Pleosporaceae</taxon>
        <taxon>Curvularia</taxon>
    </lineage>
</organism>
<dbReference type="EMBL" id="SWKU01000017">
    <property type="protein sequence ID" value="KAF2999204.1"/>
    <property type="molecule type" value="Genomic_DNA"/>
</dbReference>
<evidence type="ECO:0000256" key="1">
    <source>
        <dbReference type="SAM" id="MobiDB-lite"/>
    </source>
</evidence>
<evidence type="ECO:0000313" key="4">
    <source>
        <dbReference type="Proteomes" id="UP000801428"/>
    </source>
</evidence>
<reference evidence="3" key="1">
    <citation type="submission" date="2019-04" db="EMBL/GenBank/DDBJ databases">
        <title>Sequencing of skin fungus with MAO and IRED activity.</title>
        <authorList>
            <person name="Marsaioli A.J."/>
            <person name="Bonatto J.M.C."/>
            <person name="Reis Junior O."/>
        </authorList>
    </citation>
    <scope>NUCLEOTIDE SEQUENCE</scope>
    <source>
        <strain evidence="3">30M1</strain>
    </source>
</reference>
<feature type="region of interest" description="Disordered" evidence="1">
    <location>
        <begin position="118"/>
        <end position="183"/>
    </location>
</feature>
<keyword evidence="2" id="KW-0472">Membrane</keyword>